<proteinExistence type="predicted"/>
<dbReference type="Proteomes" id="UP001482620">
    <property type="component" value="Unassembled WGS sequence"/>
</dbReference>
<dbReference type="PANTHER" id="PTHR24020:SF87">
    <property type="entry name" value="COLLAGEN ALPHA-1(VI) CHAIN-LIKE"/>
    <property type="match status" value="1"/>
</dbReference>
<reference evidence="2 3" key="1">
    <citation type="submission" date="2021-06" db="EMBL/GenBank/DDBJ databases">
        <authorList>
            <person name="Palmer J.M."/>
        </authorList>
    </citation>
    <scope>NUCLEOTIDE SEQUENCE [LARGE SCALE GENOMIC DNA]</scope>
    <source>
        <strain evidence="3">if_2019</strain>
        <tissue evidence="2">Muscle</tissue>
    </source>
</reference>
<evidence type="ECO:0000259" key="1">
    <source>
        <dbReference type="PROSITE" id="PS50234"/>
    </source>
</evidence>
<evidence type="ECO:0000313" key="2">
    <source>
        <dbReference type="EMBL" id="MEQ2227445.1"/>
    </source>
</evidence>
<dbReference type="SUPFAM" id="SSF53300">
    <property type="entry name" value="vWA-like"/>
    <property type="match status" value="1"/>
</dbReference>
<gene>
    <name evidence="2" type="ORF">ILYODFUR_037817</name>
</gene>
<dbReference type="InterPro" id="IPR050525">
    <property type="entry name" value="ECM_Assembly_Org"/>
</dbReference>
<feature type="domain" description="VWFA" evidence="1">
    <location>
        <begin position="1"/>
        <end position="92"/>
    </location>
</feature>
<dbReference type="EMBL" id="JAHRIQ010020278">
    <property type="protein sequence ID" value="MEQ2227445.1"/>
    <property type="molecule type" value="Genomic_DNA"/>
</dbReference>
<dbReference type="Pfam" id="PF00092">
    <property type="entry name" value="VWA"/>
    <property type="match status" value="1"/>
</dbReference>
<keyword evidence="3" id="KW-1185">Reference proteome</keyword>
<feature type="non-terminal residue" evidence="2">
    <location>
        <position position="1"/>
    </location>
</feature>
<organism evidence="2 3">
    <name type="scientific">Ilyodon furcidens</name>
    <name type="common">goldbreast splitfin</name>
    <dbReference type="NCBI Taxonomy" id="33524"/>
    <lineage>
        <taxon>Eukaryota</taxon>
        <taxon>Metazoa</taxon>
        <taxon>Chordata</taxon>
        <taxon>Craniata</taxon>
        <taxon>Vertebrata</taxon>
        <taxon>Euteleostomi</taxon>
        <taxon>Actinopterygii</taxon>
        <taxon>Neopterygii</taxon>
        <taxon>Teleostei</taxon>
        <taxon>Neoteleostei</taxon>
        <taxon>Acanthomorphata</taxon>
        <taxon>Ovalentaria</taxon>
        <taxon>Atherinomorphae</taxon>
        <taxon>Cyprinodontiformes</taxon>
        <taxon>Goodeidae</taxon>
        <taxon>Ilyodon</taxon>
    </lineage>
</organism>
<comment type="caution">
    <text evidence="2">The sequence shown here is derived from an EMBL/GenBank/DDBJ whole genome shotgun (WGS) entry which is preliminary data.</text>
</comment>
<protein>
    <recommendedName>
        <fullName evidence="1">VWFA domain-containing protein</fullName>
    </recommendedName>
</protein>
<dbReference type="PANTHER" id="PTHR24020">
    <property type="entry name" value="COLLAGEN ALPHA"/>
    <property type="match status" value="1"/>
</dbReference>
<evidence type="ECO:0000313" key="3">
    <source>
        <dbReference type="Proteomes" id="UP001482620"/>
    </source>
</evidence>
<dbReference type="PROSITE" id="PS50234">
    <property type="entry name" value="VWFA"/>
    <property type="match status" value="1"/>
</dbReference>
<dbReference type="InterPro" id="IPR036465">
    <property type="entry name" value="vWFA_dom_sf"/>
</dbReference>
<dbReference type="Gene3D" id="3.40.50.410">
    <property type="entry name" value="von Willebrand factor, type A domain"/>
    <property type="match status" value="1"/>
</dbReference>
<dbReference type="InterPro" id="IPR002035">
    <property type="entry name" value="VWF_A"/>
</dbReference>
<sequence length="244" mass="26542">EDVFSPLKGSRANVNKILIVITDGESHDGSNLPWTIKLADDKKIVRFAIGVGSAFTNPRAKQELDTIASKPAGNFVFQVGSFDALNKIQESLQAKIFSIEGSQTSGEALKQEMSQEGFRAAYVSGVNNVNVNSSELQSFNVKNKSILNQRCALFLPLQEIQMAMVGANQWKGGYKKYSLSSAQTTGSFEPSFMEADSYLGKNMLKTDLLDCVSALFQFGSTKRISGPRGLLCLSVRKTHVGISV</sequence>
<accession>A0ABV0T3J5</accession>
<name>A0ABV0T3J5_9TELE</name>